<organism evidence="5 6">
    <name type="scientific">Planoprotostelium fungivorum</name>
    <dbReference type="NCBI Taxonomy" id="1890364"/>
    <lineage>
        <taxon>Eukaryota</taxon>
        <taxon>Amoebozoa</taxon>
        <taxon>Evosea</taxon>
        <taxon>Variosea</taxon>
        <taxon>Cavosteliida</taxon>
        <taxon>Cavosteliaceae</taxon>
        <taxon>Planoprotostelium</taxon>
    </lineage>
</organism>
<comment type="caution">
    <text evidence="5">The sequence shown here is derived from an EMBL/GenBank/DDBJ whole genome shotgun (WGS) entry which is preliminary data.</text>
</comment>
<name>A0A2P6NL07_9EUKA</name>
<dbReference type="GO" id="GO:0033735">
    <property type="term" value="F:aspartate dehydrogenase [NAD(P)+] activity"/>
    <property type="evidence" value="ECO:0007669"/>
    <property type="project" value="InterPro"/>
</dbReference>
<proteinExistence type="inferred from homology"/>
<dbReference type="Pfam" id="PF03447">
    <property type="entry name" value="NAD_binding_3"/>
    <property type="match status" value="1"/>
</dbReference>
<reference evidence="5 6" key="1">
    <citation type="journal article" date="2018" name="Genome Biol. Evol.">
        <title>Multiple Roots of Fruiting Body Formation in Amoebozoa.</title>
        <authorList>
            <person name="Hillmann F."/>
            <person name="Forbes G."/>
            <person name="Novohradska S."/>
            <person name="Ferling I."/>
            <person name="Riege K."/>
            <person name="Groth M."/>
            <person name="Westermann M."/>
            <person name="Marz M."/>
            <person name="Spaller T."/>
            <person name="Winckler T."/>
            <person name="Schaap P."/>
            <person name="Glockner G."/>
        </authorList>
    </citation>
    <scope>NUCLEOTIDE SEQUENCE [LARGE SCALE GENOMIC DNA]</scope>
    <source>
        <strain evidence="5 6">Jena</strain>
    </source>
</reference>
<dbReference type="PANTHER" id="PTHR31873:SF6">
    <property type="entry name" value="ASPARTATE DEHYDROGENASE DOMAIN-CONTAINING PROTEIN"/>
    <property type="match status" value="1"/>
</dbReference>
<comment type="similarity">
    <text evidence="1">Belongs to the L-aspartate dehydrogenase family.</text>
</comment>
<dbReference type="InterPro" id="IPR002811">
    <property type="entry name" value="Asp_DH"/>
</dbReference>
<evidence type="ECO:0000313" key="5">
    <source>
        <dbReference type="EMBL" id="PRP84651.1"/>
    </source>
</evidence>
<sequence length="293" mass="31829">MSIKQKIGIVGFGALGQYLSRALLEDDLLRNRCELVFVWNRSKEKILESTTPSIPAHLILEDLSDFASRQADLIVEVCHPEITQQWASKFLQHSDVMVGSPTAFASVSFHDGVKEAVKQHGRSVYVPSGALWGAEDIQKMGQRGTIGRCSVTMKKHPSSLKVESPLNEKLDSYAKDPEAKGEFIVFEGSVRDLCPLAPNNVNTMACAAIGASNLGFDVVRAVLIADKSLQAHVIDIEVEGKSNPGTPKEDIFHVMTRRYNPAKPGAVTGSATFVSFLSSLAQAHSRSSGIHLC</sequence>
<dbReference type="STRING" id="1890364.A0A2P6NL07"/>
<evidence type="ECO:0000313" key="6">
    <source>
        <dbReference type="Proteomes" id="UP000241769"/>
    </source>
</evidence>
<keyword evidence="6" id="KW-1185">Reference proteome</keyword>
<evidence type="ECO:0000259" key="4">
    <source>
        <dbReference type="Pfam" id="PF03447"/>
    </source>
</evidence>
<dbReference type="Gene3D" id="3.30.360.10">
    <property type="entry name" value="Dihydrodipicolinate Reductase, domain 2"/>
    <property type="match status" value="1"/>
</dbReference>
<evidence type="ECO:0000256" key="2">
    <source>
        <dbReference type="ARBA" id="ARBA00020169"/>
    </source>
</evidence>
<dbReference type="GO" id="GO:0009435">
    <property type="term" value="P:NAD+ biosynthetic process"/>
    <property type="evidence" value="ECO:0007669"/>
    <property type="project" value="InterPro"/>
</dbReference>
<dbReference type="SUPFAM" id="SSF51735">
    <property type="entry name" value="NAD(P)-binding Rossmann-fold domains"/>
    <property type="match status" value="1"/>
</dbReference>
<dbReference type="Proteomes" id="UP000241769">
    <property type="component" value="Unassembled WGS sequence"/>
</dbReference>
<dbReference type="InterPro" id="IPR036291">
    <property type="entry name" value="NAD(P)-bd_dom_sf"/>
</dbReference>
<dbReference type="Pfam" id="PF01958">
    <property type="entry name" value="Asp_DH_C"/>
    <property type="match status" value="1"/>
</dbReference>
<dbReference type="OrthoDB" id="4310724at2759"/>
<feature type="domain" description="Aspartate dehydrogenase" evidence="3">
    <location>
        <begin position="180"/>
        <end position="272"/>
    </location>
</feature>
<dbReference type="EMBL" id="MDYQ01000059">
    <property type="protein sequence ID" value="PRP84651.1"/>
    <property type="molecule type" value="Genomic_DNA"/>
</dbReference>
<evidence type="ECO:0000259" key="3">
    <source>
        <dbReference type="Pfam" id="PF01958"/>
    </source>
</evidence>
<gene>
    <name evidence="5" type="ORF">PROFUN_07901</name>
</gene>
<dbReference type="InterPro" id="IPR011182">
    <property type="entry name" value="L-Asp_DH"/>
</dbReference>
<evidence type="ECO:0000256" key="1">
    <source>
        <dbReference type="ARBA" id="ARBA00008331"/>
    </source>
</evidence>
<dbReference type="PANTHER" id="PTHR31873">
    <property type="entry name" value="L-ASPARTATE DEHYDROGENASE-RELATED"/>
    <property type="match status" value="1"/>
</dbReference>
<dbReference type="SUPFAM" id="SSF55347">
    <property type="entry name" value="Glyceraldehyde-3-phosphate dehydrogenase-like, C-terminal domain"/>
    <property type="match status" value="1"/>
</dbReference>
<dbReference type="AlphaFoldDB" id="A0A2P6NL07"/>
<protein>
    <recommendedName>
        <fullName evidence="2">Aspartate dehydrogenase domain-containing protein</fullName>
    </recommendedName>
</protein>
<dbReference type="GO" id="GO:0050661">
    <property type="term" value="F:NADP binding"/>
    <property type="evidence" value="ECO:0007669"/>
    <property type="project" value="InterPro"/>
</dbReference>
<feature type="domain" description="Aspartate/homoserine dehydrogenase NAD-binding" evidence="4">
    <location>
        <begin position="11"/>
        <end position="127"/>
    </location>
</feature>
<dbReference type="InParanoid" id="A0A2P6NL07"/>
<dbReference type="Gene3D" id="3.40.50.720">
    <property type="entry name" value="NAD(P)-binding Rossmann-like Domain"/>
    <property type="match status" value="1"/>
</dbReference>
<dbReference type="PIRSF" id="PIRSF005227">
    <property type="entry name" value="Asp_dh_NAD_syn"/>
    <property type="match status" value="1"/>
</dbReference>
<accession>A0A2P6NL07</accession>
<dbReference type="InterPro" id="IPR005106">
    <property type="entry name" value="Asp/hSer_DH_NAD-bd"/>
</dbReference>